<keyword evidence="5" id="KW-1185">Reference proteome</keyword>
<dbReference type="PANTHER" id="PTHR22847:SF637">
    <property type="entry name" value="WD REPEAT DOMAIN 5B"/>
    <property type="match status" value="1"/>
</dbReference>
<proteinExistence type="predicted"/>
<evidence type="ECO:0000256" key="2">
    <source>
        <dbReference type="ARBA" id="ARBA00022737"/>
    </source>
</evidence>
<dbReference type="InterPro" id="IPR011047">
    <property type="entry name" value="Quinoprotein_ADH-like_sf"/>
</dbReference>
<name>A0A841FLX2_9ACTN</name>
<evidence type="ECO:0000256" key="1">
    <source>
        <dbReference type="ARBA" id="ARBA00022574"/>
    </source>
</evidence>
<organism evidence="4 5">
    <name type="scientific">Phytomonospora endophytica</name>
    <dbReference type="NCBI Taxonomy" id="714109"/>
    <lineage>
        <taxon>Bacteria</taxon>
        <taxon>Bacillati</taxon>
        <taxon>Actinomycetota</taxon>
        <taxon>Actinomycetes</taxon>
        <taxon>Micromonosporales</taxon>
        <taxon>Micromonosporaceae</taxon>
        <taxon>Phytomonospora</taxon>
    </lineage>
</organism>
<accession>A0A841FLX2</accession>
<gene>
    <name evidence="4" type="ORF">HNR73_004868</name>
</gene>
<feature type="repeat" description="WD" evidence="3">
    <location>
        <begin position="186"/>
        <end position="229"/>
    </location>
</feature>
<dbReference type="AlphaFoldDB" id="A0A841FLX2"/>
<evidence type="ECO:0000256" key="3">
    <source>
        <dbReference type="PROSITE-ProRule" id="PRU00221"/>
    </source>
</evidence>
<dbReference type="Gene3D" id="2.130.10.10">
    <property type="entry name" value="YVTN repeat-like/Quinoprotein amine dehydrogenase"/>
    <property type="match status" value="2"/>
</dbReference>
<dbReference type="InterPro" id="IPR001680">
    <property type="entry name" value="WD40_rpt"/>
</dbReference>
<dbReference type="InterPro" id="IPR015943">
    <property type="entry name" value="WD40/YVTN_repeat-like_dom_sf"/>
</dbReference>
<keyword evidence="2" id="KW-0677">Repeat</keyword>
<dbReference type="SUPFAM" id="SSF50998">
    <property type="entry name" value="Quinoprotein alcohol dehydrogenase-like"/>
    <property type="match status" value="1"/>
</dbReference>
<evidence type="ECO:0000313" key="5">
    <source>
        <dbReference type="Proteomes" id="UP000548476"/>
    </source>
</evidence>
<protein>
    <submittedName>
        <fullName evidence="4">WD40 repeat protein</fullName>
    </submittedName>
</protein>
<dbReference type="Proteomes" id="UP000548476">
    <property type="component" value="Unassembled WGS sequence"/>
</dbReference>
<dbReference type="PROSITE" id="PS50082">
    <property type="entry name" value="WD_REPEATS_2"/>
    <property type="match status" value="1"/>
</dbReference>
<dbReference type="Pfam" id="PF00400">
    <property type="entry name" value="WD40"/>
    <property type="match status" value="1"/>
</dbReference>
<dbReference type="PANTHER" id="PTHR22847">
    <property type="entry name" value="WD40 REPEAT PROTEIN"/>
    <property type="match status" value="1"/>
</dbReference>
<keyword evidence="1 3" id="KW-0853">WD repeat</keyword>
<evidence type="ECO:0000313" key="4">
    <source>
        <dbReference type="EMBL" id="MBB6036995.1"/>
    </source>
</evidence>
<dbReference type="RefSeq" id="WP_184789836.1">
    <property type="nucleotide sequence ID" value="NZ_BONT01000072.1"/>
</dbReference>
<sequence>MSDPRLLSQISLPERAYDTVGAFATPAGPLVLGKFHDGPVWAWDPQNSELRVTLLRHEGFDAHLADYLGEEDLATVLAFAWHDGRALMLAGSKHDDPDEHVHDDGAECFDSSDEDLEMPAGGAVRLYDALTGELVRGPFAAHDWDLWSVALLSTPGGLVGLSGGGDGCRLVIAWDLDKGAMMGEPFEGHEDGVSGASLSLVDGRVIGATGSHDSGVRVWDVRATGQLGEPWALPGQVRVTLVTTVAGRAVIAAGGDFDGIHLRDLDTGEALPPIAGPPARALAVLEHDGRSLIAGIGDDDVARIWDPADGSEAAAPIPCHGDMLATTDVDGRALVVVSGGEGVVQAWDPFA</sequence>
<reference evidence="4 5" key="1">
    <citation type="submission" date="2020-08" db="EMBL/GenBank/DDBJ databases">
        <title>Genomic Encyclopedia of Type Strains, Phase IV (KMG-IV): sequencing the most valuable type-strain genomes for metagenomic binning, comparative biology and taxonomic classification.</title>
        <authorList>
            <person name="Goeker M."/>
        </authorList>
    </citation>
    <scope>NUCLEOTIDE SEQUENCE [LARGE SCALE GENOMIC DNA]</scope>
    <source>
        <strain evidence="4 5">YIM 65646</strain>
    </source>
</reference>
<comment type="caution">
    <text evidence="4">The sequence shown here is derived from an EMBL/GenBank/DDBJ whole genome shotgun (WGS) entry which is preliminary data.</text>
</comment>
<dbReference type="EMBL" id="JACHGT010000011">
    <property type="protein sequence ID" value="MBB6036995.1"/>
    <property type="molecule type" value="Genomic_DNA"/>
</dbReference>